<keyword evidence="5 6" id="KW-0472">Membrane</keyword>
<accession>A0A6J6R248</accession>
<feature type="transmembrane region" description="Helical" evidence="6">
    <location>
        <begin position="241"/>
        <end position="262"/>
    </location>
</feature>
<dbReference type="PANTHER" id="PTHR30589">
    <property type="entry name" value="PROLIPOPROTEIN DIACYLGLYCERYL TRANSFERASE"/>
    <property type="match status" value="1"/>
</dbReference>
<evidence type="ECO:0000313" key="7">
    <source>
        <dbReference type="EMBL" id="CAB4717149.1"/>
    </source>
</evidence>
<feature type="transmembrane region" description="Helical" evidence="6">
    <location>
        <begin position="185"/>
        <end position="202"/>
    </location>
</feature>
<dbReference type="InterPro" id="IPR001640">
    <property type="entry name" value="Lgt"/>
</dbReference>
<keyword evidence="4 6" id="KW-1133">Transmembrane helix</keyword>
<organism evidence="7">
    <name type="scientific">freshwater metagenome</name>
    <dbReference type="NCBI Taxonomy" id="449393"/>
    <lineage>
        <taxon>unclassified sequences</taxon>
        <taxon>metagenomes</taxon>
        <taxon>ecological metagenomes</taxon>
    </lineage>
</organism>
<evidence type="ECO:0000256" key="3">
    <source>
        <dbReference type="ARBA" id="ARBA00022692"/>
    </source>
</evidence>
<protein>
    <submittedName>
        <fullName evidence="7">Unannotated protein</fullName>
    </submittedName>
</protein>
<dbReference type="AlphaFoldDB" id="A0A6J6R248"/>
<dbReference type="GO" id="GO:0008961">
    <property type="term" value="F:phosphatidylglycerol-prolipoprotein diacylglyceryl transferase activity"/>
    <property type="evidence" value="ECO:0007669"/>
    <property type="project" value="InterPro"/>
</dbReference>
<feature type="transmembrane region" description="Helical" evidence="6">
    <location>
        <begin position="50"/>
        <end position="71"/>
    </location>
</feature>
<dbReference type="PROSITE" id="PS01311">
    <property type="entry name" value="LGT"/>
    <property type="match status" value="1"/>
</dbReference>
<dbReference type="EMBL" id="CAEZXW010000144">
    <property type="protein sequence ID" value="CAB4717149.1"/>
    <property type="molecule type" value="Genomic_DNA"/>
</dbReference>
<gene>
    <name evidence="7" type="ORF">UFOPK2593_01468</name>
</gene>
<proteinExistence type="inferred from homology"/>
<dbReference type="NCBIfam" id="TIGR00544">
    <property type="entry name" value="lgt"/>
    <property type="match status" value="1"/>
</dbReference>
<reference evidence="7" key="1">
    <citation type="submission" date="2020-05" db="EMBL/GenBank/DDBJ databases">
        <authorList>
            <person name="Chiriac C."/>
            <person name="Salcher M."/>
            <person name="Ghai R."/>
            <person name="Kavagutti S V."/>
        </authorList>
    </citation>
    <scope>NUCLEOTIDE SEQUENCE</scope>
</reference>
<feature type="transmembrane region" description="Helical" evidence="6">
    <location>
        <begin position="91"/>
        <end position="113"/>
    </location>
</feature>
<keyword evidence="3 6" id="KW-0812">Transmembrane</keyword>
<dbReference type="GO" id="GO:0005886">
    <property type="term" value="C:plasma membrane"/>
    <property type="evidence" value="ECO:0007669"/>
    <property type="project" value="InterPro"/>
</dbReference>
<dbReference type="HAMAP" id="MF_01147">
    <property type="entry name" value="Lgt"/>
    <property type="match status" value="1"/>
</dbReference>
<name>A0A6J6R248_9ZZZZ</name>
<evidence type="ECO:0000256" key="2">
    <source>
        <dbReference type="ARBA" id="ARBA00022679"/>
    </source>
</evidence>
<dbReference type="GO" id="GO:0042158">
    <property type="term" value="P:lipoprotein biosynthetic process"/>
    <property type="evidence" value="ECO:0007669"/>
    <property type="project" value="InterPro"/>
</dbReference>
<dbReference type="Pfam" id="PF01790">
    <property type="entry name" value="LGT"/>
    <property type="match status" value="1"/>
</dbReference>
<feature type="transmembrane region" description="Helical" evidence="6">
    <location>
        <begin position="21"/>
        <end position="38"/>
    </location>
</feature>
<evidence type="ECO:0000256" key="4">
    <source>
        <dbReference type="ARBA" id="ARBA00022989"/>
    </source>
</evidence>
<evidence type="ECO:0000256" key="1">
    <source>
        <dbReference type="ARBA" id="ARBA00022475"/>
    </source>
</evidence>
<evidence type="ECO:0000256" key="6">
    <source>
        <dbReference type="SAM" id="Phobius"/>
    </source>
</evidence>
<keyword evidence="2" id="KW-0808">Transferase</keyword>
<dbReference type="PANTHER" id="PTHR30589:SF0">
    <property type="entry name" value="PHOSPHATIDYLGLYCEROL--PROLIPOPROTEIN DIACYLGLYCERYL TRANSFERASE"/>
    <property type="match status" value="1"/>
</dbReference>
<feature type="transmembrane region" description="Helical" evidence="6">
    <location>
        <begin position="214"/>
        <end position="229"/>
    </location>
</feature>
<evidence type="ECO:0000256" key="5">
    <source>
        <dbReference type="ARBA" id="ARBA00023136"/>
    </source>
</evidence>
<keyword evidence="1" id="KW-1003">Cell membrane</keyword>
<sequence>MISAFIPSPTVSFISLGPLKIHFYALCILLGIVVALRLTERRWIARGGEVGFVSDIAVVAVPVGIIGGRIYHVVTTPEKYFGAGGNPLDVIKIWEGGLGIWGAISIGASGAWIAFRRKSSGDLTFADFADAIAPGLLLAQGIGRWGNWFNVELFGKPSAMPWALEVPVELRPAGFSQYLTFQPTFLYESLWCVGVAFLLLWLDSQHRVRTAGKVFALYVALYCLGRLWIEALRIDEAHLIAGLRLNVWVSALVGAGAVAFLMRRLPPAESGISTKI</sequence>